<proteinExistence type="predicted"/>
<organism evidence="3 4">
    <name type="scientific">Candidatus Dojkabacteria bacterium</name>
    <dbReference type="NCBI Taxonomy" id="2099670"/>
    <lineage>
        <taxon>Bacteria</taxon>
        <taxon>Candidatus Dojkabacteria</taxon>
    </lineage>
</organism>
<keyword evidence="2" id="KW-0472">Membrane</keyword>
<dbReference type="EMBL" id="JAAZAL010000075">
    <property type="protein sequence ID" value="NLE31029.1"/>
    <property type="molecule type" value="Genomic_DNA"/>
</dbReference>
<accession>A0A847ET92</accession>
<keyword evidence="2" id="KW-1133">Transmembrane helix</keyword>
<keyword evidence="1" id="KW-0175">Coiled coil</keyword>
<keyword evidence="2" id="KW-0812">Transmembrane</keyword>
<evidence type="ECO:0000256" key="2">
    <source>
        <dbReference type="SAM" id="Phobius"/>
    </source>
</evidence>
<sequence length="230" mass="25842">MGLITEKSNKARREEFDVITRKKNVARLTISDLIIPIASGIVFIILSFAVFVPMVQSAIDYLGQIKEVEGKIEQLEKLDMQLTKLDETQTNKDVVTSRVVIPKILLVSDLVYYLDTLATSLNLEISELSSSDSLDAVSGPLGYKGSYDNVLSFLDQAQNVSPYMLRLQNAEVSRSENEESGEVWDISLNVSGYFISEDTKEPDIYSNFQSYTEYNDIVEIFRVKAASKNQ</sequence>
<name>A0A847ET92_9BACT</name>
<protein>
    <submittedName>
        <fullName evidence="3">Uncharacterized protein</fullName>
    </submittedName>
</protein>
<comment type="caution">
    <text evidence="3">The sequence shown here is derived from an EMBL/GenBank/DDBJ whole genome shotgun (WGS) entry which is preliminary data.</text>
</comment>
<evidence type="ECO:0000313" key="3">
    <source>
        <dbReference type="EMBL" id="NLE31029.1"/>
    </source>
</evidence>
<evidence type="ECO:0000256" key="1">
    <source>
        <dbReference type="SAM" id="Coils"/>
    </source>
</evidence>
<reference evidence="3 4" key="1">
    <citation type="journal article" date="2020" name="Biotechnol. Biofuels">
        <title>New insights from the biogas microbiome by comprehensive genome-resolved metagenomics of nearly 1600 species originating from multiple anaerobic digesters.</title>
        <authorList>
            <person name="Campanaro S."/>
            <person name="Treu L."/>
            <person name="Rodriguez-R L.M."/>
            <person name="Kovalovszki A."/>
            <person name="Ziels R.M."/>
            <person name="Maus I."/>
            <person name="Zhu X."/>
            <person name="Kougias P.G."/>
            <person name="Basile A."/>
            <person name="Luo G."/>
            <person name="Schluter A."/>
            <person name="Konstantinidis K.T."/>
            <person name="Angelidaki I."/>
        </authorList>
    </citation>
    <scope>NUCLEOTIDE SEQUENCE [LARGE SCALE GENOMIC DNA]</scope>
    <source>
        <strain evidence="3">AS06rmzACSIP_421</strain>
    </source>
</reference>
<dbReference type="Proteomes" id="UP000554004">
    <property type="component" value="Unassembled WGS sequence"/>
</dbReference>
<feature type="transmembrane region" description="Helical" evidence="2">
    <location>
        <begin position="33"/>
        <end position="55"/>
    </location>
</feature>
<feature type="coiled-coil region" evidence="1">
    <location>
        <begin position="58"/>
        <end position="88"/>
    </location>
</feature>
<dbReference type="AlphaFoldDB" id="A0A847ET92"/>
<evidence type="ECO:0000313" key="4">
    <source>
        <dbReference type="Proteomes" id="UP000554004"/>
    </source>
</evidence>
<gene>
    <name evidence="3" type="ORF">GX618_02010</name>
</gene>